<accession>A0A7S0WA65</accession>
<comment type="similarity">
    <text evidence="5">Belongs to the FNT transporter (TC 1.A.16) family.</text>
</comment>
<evidence type="ECO:0000256" key="3">
    <source>
        <dbReference type="ARBA" id="ARBA00022989"/>
    </source>
</evidence>
<evidence type="ECO:0000256" key="8">
    <source>
        <dbReference type="SAM" id="Phobius"/>
    </source>
</evidence>
<reference evidence="9" key="1">
    <citation type="submission" date="2021-01" db="EMBL/GenBank/DDBJ databases">
        <authorList>
            <person name="Corre E."/>
            <person name="Pelletier E."/>
            <person name="Niang G."/>
            <person name="Scheremetjew M."/>
            <person name="Finn R."/>
            <person name="Kale V."/>
            <person name="Holt S."/>
            <person name="Cochrane G."/>
            <person name="Meng A."/>
            <person name="Brown T."/>
            <person name="Cohen L."/>
        </authorList>
    </citation>
    <scope>NUCLEOTIDE SEQUENCE</scope>
    <source>
        <strain evidence="9">CCMP443</strain>
    </source>
</reference>
<feature type="region of interest" description="Disordered" evidence="7">
    <location>
        <begin position="387"/>
        <end position="418"/>
    </location>
</feature>
<feature type="compositionally biased region" description="Basic and acidic residues" evidence="7">
    <location>
        <begin position="488"/>
        <end position="499"/>
    </location>
</feature>
<evidence type="ECO:0000256" key="4">
    <source>
        <dbReference type="ARBA" id="ARBA00023136"/>
    </source>
</evidence>
<evidence type="ECO:0000256" key="5">
    <source>
        <dbReference type="ARBA" id="ARBA00049660"/>
    </source>
</evidence>
<dbReference type="AlphaFoldDB" id="A0A7S0WA65"/>
<dbReference type="GO" id="GO:0015513">
    <property type="term" value="F:high-affinity secondary active nitrite transmembrane transporter activity"/>
    <property type="evidence" value="ECO:0007669"/>
    <property type="project" value="TreeGrafter"/>
</dbReference>
<evidence type="ECO:0000256" key="7">
    <source>
        <dbReference type="SAM" id="MobiDB-lite"/>
    </source>
</evidence>
<dbReference type="EMBL" id="HBFN01027285">
    <property type="protein sequence ID" value="CAD8802106.1"/>
    <property type="molecule type" value="Transcribed_RNA"/>
</dbReference>
<keyword evidence="6" id="KW-0175">Coiled coil</keyword>
<feature type="transmembrane region" description="Helical" evidence="8">
    <location>
        <begin position="91"/>
        <end position="112"/>
    </location>
</feature>
<evidence type="ECO:0008006" key="10">
    <source>
        <dbReference type="Google" id="ProtNLM"/>
    </source>
</evidence>
<feature type="transmembrane region" description="Helical" evidence="8">
    <location>
        <begin position="172"/>
        <end position="195"/>
    </location>
</feature>
<evidence type="ECO:0000256" key="1">
    <source>
        <dbReference type="ARBA" id="ARBA00004141"/>
    </source>
</evidence>
<dbReference type="GO" id="GO:0015707">
    <property type="term" value="P:nitrite transport"/>
    <property type="evidence" value="ECO:0007669"/>
    <property type="project" value="TreeGrafter"/>
</dbReference>
<name>A0A7S0WA65_9CRYP</name>
<evidence type="ECO:0000256" key="2">
    <source>
        <dbReference type="ARBA" id="ARBA00022692"/>
    </source>
</evidence>
<evidence type="ECO:0000313" key="9">
    <source>
        <dbReference type="EMBL" id="CAD8802106.1"/>
    </source>
</evidence>
<dbReference type="InterPro" id="IPR000292">
    <property type="entry name" value="For/NO2_transpt"/>
</dbReference>
<feature type="compositionally biased region" description="Basic and acidic residues" evidence="7">
    <location>
        <begin position="11"/>
        <end position="32"/>
    </location>
</feature>
<dbReference type="PANTHER" id="PTHR30520">
    <property type="entry name" value="FORMATE TRANSPORTER-RELATED"/>
    <property type="match status" value="1"/>
</dbReference>
<evidence type="ECO:0000256" key="6">
    <source>
        <dbReference type="SAM" id="Coils"/>
    </source>
</evidence>
<feature type="coiled-coil region" evidence="6">
    <location>
        <begin position="352"/>
        <end position="383"/>
    </location>
</feature>
<feature type="transmembrane region" description="Helical" evidence="8">
    <location>
        <begin position="223"/>
        <end position="240"/>
    </location>
</feature>
<comment type="subcellular location">
    <subcellularLocation>
        <location evidence="1">Membrane</location>
        <topology evidence="1">Multi-pass membrane protein</topology>
    </subcellularLocation>
</comment>
<feature type="region of interest" description="Disordered" evidence="7">
    <location>
        <begin position="476"/>
        <end position="499"/>
    </location>
</feature>
<dbReference type="InterPro" id="IPR023271">
    <property type="entry name" value="Aquaporin-like"/>
</dbReference>
<feature type="region of interest" description="Disordered" evidence="7">
    <location>
        <begin position="1"/>
        <end position="45"/>
    </location>
</feature>
<gene>
    <name evidence="9" type="ORF">HTEP1355_LOCUS15781</name>
</gene>
<feature type="transmembrane region" description="Helical" evidence="8">
    <location>
        <begin position="294"/>
        <end position="315"/>
    </location>
</feature>
<dbReference type="GO" id="GO:0005886">
    <property type="term" value="C:plasma membrane"/>
    <property type="evidence" value="ECO:0007669"/>
    <property type="project" value="TreeGrafter"/>
</dbReference>
<keyword evidence="3 8" id="KW-1133">Transmembrane helix</keyword>
<feature type="compositionally biased region" description="Basic residues" evidence="7">
    <location>
        <begin position="1"/>
        <end position="10"/>
    </location>
</feature>
<keyword evidence="4 8" id="KW-0472">Membrane</keyword>
<dbReference type="Pfam" id="PF01226">
    <property type="entry name" value="Form_Nir_trans"/>
    <property type="match status" value="1"/>
</dbReference>
<keyword evidence="2 8" id="KW-0812">Transmembrane</keyword>
<feature type="transmembrane region" description="Helical" evidence="8">
    <location>
        <begin position="132"/>
        <end position="151"/>
    </location>
</feature>
<sequence length="499" mass="55431">MDSVALRHHKLKEEKDDADDTSKANGHSEKTESPPTSPELRPHSPTTAKRLEMEQKDKAFVLEHNINLQLDVEHQIEILAVKKSTLPAWKVMFLGTLSGFWMALSGCFAYSVAGGIERNIVKAVPVLPKLMLALLAPVAMHFIVIFGGEFYSGNCMFMFVGYLRNRLTLRTLLINWASCFCWNLTGCVIGVWLFGYCTDLFSDEPQLSFIINLAVAKSQMNPWLVFLRAIPANFMICLSIQMGISARDMLGKIIVLHMPLTVYTVAGFEHAIGNLVIFPLGLMYGADASVWSFIWNNLVPAVIGNAIGGCMIGYIETLLFSWDQGLGNTNQEHNHTDARKRAKSRITLERGNKLAQSKLEATRREIEESMEQLQENKARLRYHGMEEGSPFPSRSASVVSLGGNGGSPNPKWASGSMQNSRRAWGDASSFQNSRGSMVSARGRGSFLGHMPPDAYQGDARVPQILERFELSVDDGIRGGSMHAMNRQAIEEKKKQQSDK</sequence>
<proteinExistence type="inferred from homology"/>
<protein>
    <recommendedName>
        <fullName evidence="10">Formate/nitrite transporter</fullName>
    </recommendedName>
</protein>
<feature type="transmembrane region" description="Helical" evidence="8">
    <location>
        <begin position="260"/>
        <end position="282"/>
    </location>
</feature>
<dbReference type="PANTHER" id="PTHR30520:SF6">
    <property type="entry name" value="FORMATE_NITRATE FAMILY TRANSPORTER (EUROFUNG)"/>
    <property type="match status" value="1"/>
</dbReference>
<organism evidence="9">
    <name type="scientific">Hemiselmis tepida</name>
    <dbReference type="NCBI Taxonomy" id="464990"/>
    <lineage>
        <taxon>Eukaryota</taxon>
        <taxon>Cryptophyceae</taxon>
        <taxon>Cryptomonadales</taxon>
        <taxon>Hemiselmidaceae</taxon>
        <taxon>Hemiselmis</taxon>
    </lineage>
</organism>
<dbReference type="Gene3D" id="1.20.1080.10">
    <property type="entry name" value="Glycerol uptake facilitator protein"/>
    <property type="match status" value="1"/>
</dbReference>